<evidence type="ECO:0000313" key="1">
    <source>
        <dbReference type="EMBL" id="MCW0343429.1"/>
    </source>
</evidence>
<organism evidence="1 2">
    <name type="scientific">Pantoea ananas</name>
    <name type="common">Erwinia uredovora</name>
    <dbReference type="NCBI Taxonomy" id="553"/>
    <lineage>
        <taxon>Bacteria</taxon>
        <taxon>Pseudomonadati</taxon>
        <taxon>Pseudomonadota</taxon>
        <taxon>Gammaproteobacteria</taxon>
        <taxon>Enterobacterales</taxon>
        <taxon>Erwiniaceae</taxon>
        <taxon>Pantoea</taxon>
    </lineage>
</organism>
<name>A0AAJ1CXH4_PANAN</name>
<protein>
    <submittedName>
        <fullName evidence="1">Uncharacterized protein</fullName>
    </submittedName>
</protein>
<accession>A0AAJ1CXH4</accession>
<dbReference type="Proteomes" id="UP001208888">
    <property type="component" value="Unassembled WGS sequence"/>
</dbReference>
<dbReference type="AlphaFoldDB" id="A0AAJ1CXH4"/>
<gene>
    <name evidence="1" type="ORF">NB703_001522</name>
</gene>
<reference evidence="1" key="1">
    <citation type="submission" date="2022-06" db="EMBL/GenBank/DDBJ databases">
        <title>Dynamics of rice microbiomes reveals core vertical transmitted seed endophytes.</title>
        <authorList>
            <person name="Liao K."/>
            <person name="Zhang X."/>
        </authorList>
    </citation>
    <scope>NUCLEOTIDE SEQUENCE</scope>
    <source>
        <strain evidence="1">JT1-17</strain>
    </source>
</reference>
<proteinExistence type="predicted"/>
<dbReference type="RefSeq" id="WP_264271969.1">
    <property type="nucleotide sequence ID" value="NZ_JANFVX010000004.1"/>
</dbReference>
<dbReference type="EMBL" id="JANFVX010000004">
    <property type="protein sequence ID" value="MCW0343429.1"/>
    <property type="molecule type" value="Genomic_DNA"/>
</dbReference>
<sequence length="672" mass="74397">MGVQVHHIQTDFTGGELDPMLLGRVNADRYGVAAKELTNMWVRVSGGAEGRAGLRFVNKARDNTGDIRLIPWVYNRDQSYVLELTHNKMRFVQQGQFVTNADGSIYEIDTGIPKDALATVRFAQSADTMIFAHPTFAPKKLVRNDQLDWKMTAVTFEVIPFDELSNSPTGWAVVANNDYVAQSTTITLKDGPDNNNYSGTGFTSDMVNSYVRVYDGLYKITGVSSKSVAQVQIRTLMTVAPTKNDSTGKTWPPAPVDNWKVLKAMWSDTLGWPSCVCFHQQRLVFAGSNKYPQWIWGSGIRQFYNFELGSLGTSAWAFQLDSNQINPILHLFSMNALIALTSMNEFLITSSTGVITPTSVNVRCPSEYGSNPVLPVRLASDLLYLQRGSHKLLTLNYDPDNQTGYTVNELSLLAEHMLESPIVDMTVQAQPRNRIHMLRLDGKMVTLTVNKQVGIAAWSRVVTDGSFLSCATIPREDGTDDTYVAVVRDIGGSPQVYIEHFQEGIYSDSALVGAIEKETDPPQQKWTKLEHLEGKTVAIVADGAVQTSQTVKDGAVTLARAARQVVIGLPYTPRLILLPPEAQMQNGSMQGSKVSLSRMRIRINDTTGMMLNGQQVPFRKFGLNVLNEPSPLYSGDLDWNVTGWKNTETIIEQPQPLPIHVLAVVRTLTVNN</sequence>
<evidence type="ECO:0000313" key="2">
    <source>
        <dbReference type="Proteomes" id="UP001208888"/>
    </source>
</evidence>
<comment type="caution">
    <text evidence="1">The sequence shown here is derived from an EMBL/GenBank/DDBJ whole genome shotgun (WGS) entry which is preliminary data.</text>
</comment>